<feature type="compositionally biased region" description="Polar residues" evidence="5">
    <location>
        <begin position="195"/>
        <end position="208"/>
    </location>
</feature>
<feature type="compositionally biased region" description="Basic and acidic residues" evidence="5">
    <location>
        <begin position="293"/>
        <end position="307"/>
    </location>
</feature>
<evidence type="ECO:0000256" key="4">
    <source>
        <dbReference type="PROSITE-ProRule" id="PRU00175"/>
    </source>
</evidence>
<evidence type="ECO:0000313" key="7">
    <source>
        <dbReference type="EMBL" id="WVZ60509.1"/>
    </source>
</evidence>
<dbReference type="InterPro" id="IPR013083">
    <property type="entry name" value="Znf_RING/FYVE/PHD"/>
</dbReference>
<dbReference type="PROSITE" id="PS00518">
    <property type="entry name" value="ZF_RING_1"/>
    <property type="match status" value="1"/>
</dbReference>
<evidence type="ECO:0000256" key="5">
    <source>
        <dbReference type="SAM" id="MobiDB-lite"/>
    </source>
</evidence>
<feature type="region of interest" description="Disordered" evidence="5">
    <location>
        <begin position="91"/>
        <end position="259"/>
    </location>
</feature>
<evidence type="ECO:0000256" key="3">
    <source>
        <dbReference type="ARBA" id="ARBA00022833"/>
    </source>
</evidence>
<dbReference type="Gene3D" id="3.30.40.10">
    <property type="entry name" value="Zinc/RING finger domain, C3HC4 (zinc finger)"/>
    <property type="match status" value="1"/>
</dbReference>
<dbReference type="SUPFAM" id="SSF57850">
    <property type="entry name" value="RING/U-box"/>
    <property type="match status" value="1"/>
</dbReference>
<feature type="compositionally biased region" description="Basic and acidic residues" evidence="5">
    <location>
        <begin position="185"/>
        <end position="194"/>
    </location>
</feature>
<dbReference type="InterPro" id="IPR044807">
    <property type="entry name" value="DRIP1-like"/>
</dbReference>
<dbReference type="SMART" id="SM00184">
    <property type="entry name" value="RING"/>
    <property type="match status" value="1"/>
</dbReference>
<dbReference type="CDD" id="cd16525">
    <property type="entry name" value="RING-HC_PCGF"/>
    <property type="match status" value="1"/>
</dbReference>
<dbReference type="GO" id="GO:0004842">
    <property type="term" value="F:ubiquitin-protein transferase activity"/>
    <property type="evidence" value="ECO:0007669"/>
    <property type="project" value="InterPro"/>
</dbReference>
<feature type="compositionally biased region" description="Basic and acidic residues" evidence="5">
    <location>
        <begin position="157"/>
        <end position="168"/>
    </location>
</feature>
<keyword evidence="3" id="KW-0862">Zinc</keyword>
<feature type="compositionally biased region" description="Basic and acidic residues" evidence="5">
    <location>
        <begin position="223"/>
        <end position="240"/>
    </location>
</feature>
<evidence type="ECO:0000259" key="6">
    <source>
        <dbReference type="PROSITE" id="PS50089"/>
    </source>
</evidence>
<dbReference type="EMBL" id="CP144746">
    <property type="protein sequence ID" value="WVZ60509.1"/>
    <property type="molecule type" value="Genomic_DNA"/>
</dbReference>
<proteinExistence type="predicted"/>
<feature type="compositionally biased region" description="Low complexity" evidence="5">
    <location>
        <begin position="169"/>
        <end position="181"/>
    </location>
</feature>
<keyword evidence="1" id="KW-0479">Metal-binding</keyword>
<sequence length="468" mass="51516">MGVARGMARVRQEALAARMTCPLCRGLLREATAITQCLHTFCRDCIMEKINDEDLDCCPVCKIDLGCDPEEKLRPDHNLQDIRNKVFPIKTKNVDSPKAPITLPAKRKQRSLSSLVVDAPSVAKRTGLTGKRTKATRRAAASDATSPGNNGAMKLPTKSESRDQKTEKSSQSQSTKAATTANKTGSRDQKKTEKTLAQQLSKAATATNKKQRIADIEVSSKTSSEDRKNGKTAEKEDHRKPSNRLVYAPSKTKASRSKLKIHAVDEEQIKNKEGELPVRKKEAENEVVIPETSVREHSNKPSLKEESNGNSSEFGPLEEKTTTENNSNQRLLSSASVLHDPRSTSVWFSLVALSNQKEDPQLPQLSNNYLRVKDGSLQISSVQRYIMKKLDLASENEVEIICHGEPISPSSTLLGLVELWLRREMASKPVQTSLGAPANEFVMALGYRRRCAPDAVPSAVAVPPDQPC</sequence>
<dbReference type="PROSITE" id="PS50089">
    <property type="entry name" value="ZF_RING_2"/>
    <property type="match status" value="1"/>
</dbReference>
<feature type="region of interest" description="Disordered" evidence="5">
    <location>
        <begin position="275"/>
        <end position="329"/>
    </location>
</feature>
<gene>
    <name evidence="7" type="ORF">U9M48_010520</name>
</gene>
<protein>
    <recommendedName>
        <fullName evidence="6">RING-type domain-containing protein</fullName>
    </recommendedName>
</protein>
<feature type="domain" description="RING-type" evidence="6">
    <location>
        <begin position="21"/>
        <end position="62"/>
    </location>
</feature>
<dbReference type="InterPro" id="IPR017907">
    <property type="entry name" value="Znf_RING_CS"/>
</dbReference>
<dbReference type="Proteomes" id="UP001341281">
    <property type="component" value="Chromosome 02"/>
</dbReference>
<feature type="compositionally biased region" description="Basic and acidic residues" evidence="5">
    <location>
        <begin position="275"/>
        <end position="284"/>
    </location>
</feature>
<evidence type="ECO:0000256" key="2">
    <source>
        <dbReference type="ARBA" id="ARBA00022771"/>
    </source>
</evidence>
<evidence type="ECO:0000256" key="1">
    <source>
        <dbReference type="ARBA" id="ARBA00022723"/>
    </source>
</evidence>
<dbReference type="InterPro" id="IPR001841">
    <property type="entry name" value="Znf_RING"/>
</dbReference>
<name>A0AAQ3STB1_PASNO</name>
<dbReference type="PANTHER" id="PTHR46293:SF17">
    <property type="entry name" value="RING-TYPE DOMAIN-CONTAINING PROTEIN"/>
    <property type="match status" value="1"/>
</dbReference>
<evidence type="ECO:0000313" key="8">
    <source>
        <dbReference type="Proteomes" id="UP001341281"/>
    </source>
</evidence>
<dbReference type="PANTHER" id="PTHR46293">
    <property type="entry name" value="E3 UBIQUITIN PROTEIN LIGASE DRIP1"/>
    <property type="match status" value="1"/>
</dbReference>
<accession>A0AAQ3STB1</accession>
<dbReference type="GO" id="GO:0008270">
    <property type="term" value="F:zinc ion binding"/>
    <property type="evidence" value="ECO:0007669"/>
    <property type="project" value="UniProtKB-KW"/>
</dbReference>
<dbReference type="Pfam" id="PF13923">
    <property type="entry name" value="zf-C3HC4_2"/>
    <property type="match status" value="1"/>
</dbReference>
<organism evidence="7 8">
    <name type="scientific">Paspalum notatum var. saurae</name>
    <dbReference type="NCBI Taxonomy" id="547442"/>
    <lineage>
        <taxon>Eukaryota</taxon>
        <taxon>Viridiplantae</taxon>
        <taxon>Streptophyta</taxon>
        <taxon>Embryophyta</taxon>
        <taxon>Tracheophyta</taxon>
        <taxon>Spermatophyta</taxon>
        <taxon>Magnoliopsida</taxon>
        <taxon>Liliopsida</taxon>
        <taxon>Poales</taxon>
        <taxon>Poaceae</taxon>
        <taxon>PACMAD clade</taxon>
        <taxon>Panicoideae</taxon>
        <taxon>Andropogonodae</taxon>
        <taxon>Paspaleae</taxon>
        <taxon>Paspalinae</taxon>
        <taxon>Paspalum</taxon>
    </lineage>
</organism>
<keyword evidence="2 4" id="KW-0863">Zinc-finger</keyword>
<keyword evidence="8" id="KW-1185">Reference proteome</keyword>
<dbReference type="Gene3D" id="3.10.20.90">
    <property type="entry name" value="Phosphatidylinositol 3-kinase Catalytic Subunit, Chain A, domain 1"/>
    <property type="match status" value="1"/>
</dbReference>
<dbReference type="AlphaFoldDB" id="A0AAQ3STB1"/>
<reference evidence="7 8" key="1">
    <citation type="submission" date="2024-02" db="EMBL/GenBank/DDBJ databases">
        <title>High-quality chromosome-scale genome assembly of Pensacola bahiagrass (Paspalum notatum Flugge var. saurae).</title>
        <authorList>
            <person name="Vega J.M."/>
            <person name="Podio M."/>
            <person name="Orjuela J."/>
            <person name="Siena L.A."/>
            <person name="Pessino S.C."/>
            <person name="Combes M.C."/>
            <person name="Mariac C."/>
            <person name="Albertini E."/>
            <person name="Pupilli F."/>
            <person name="Ortiz J.P.A."/>
            <person name="Leblanc O."/>
        </authorList>
    </citation>
    <scope>NUCLEOTIDE SEQUENCE [LARGE SCALE GENOMIC DNA]</scope>
    <source>
        <strain evidence="7">R1</strain>
        <tissue evidence="7">Leaf</tissue>
    </source>
</reference>